<feature type="domain" description="VTT" evidence="7">
    <location>
        <begin position="39"/>
        <end position="157"/>
    </location>
</feature>
<comment type="caution">
    <text evidence="8">The sequence shown here is derived from an EMBL/GenBank/DDBJ whole genome shotgun (WGS) entry which is preliminary data.</text>
</comment>
<organism evidence="8 9">
    <name type="scientific">Candidatus Wolfebacteria bacterium RIFCSPHIGHO2_01_FULL_48_22</name>
    <dbReference type="NCBI Taxonomy" id="1802555"/>
    <lineage>
        <taxon>Bacteria</taxon>
        <taxon>Candidatus Wolfeibacteriota</taxon>
    </lineage>
</organism>
<dbReference type="GO" id="GO:0005886">
    <property type="term" value="C:plasma membrane"/>
    <property type="evidence" value="ECO:0007669"/>
    <property type="project" value="UniProtKB-SubCell"/>
</dbReference>
<dbReference type="STRING" id="1802555.A2755_01615"/>
<evidence type="ECO:0000256" key="3">
    <source>
        <dbReference type="ARBA" id="ARBA00022692"/>
    </source>
</evidence>
<evidence type="ECO:0000313" key="8">
    <source>
        <dbReference type="EMBL" id="OGM90884.1"/>
    </source>
</evidence>
<evidence type="ECO:0000256" key="6">
    <source>
        <dbReference type="SAM" id="Phobius"/>
    </source>
</evidence>
<evidence type="ECO:0000256" key="5">
    <source>
        <dbReference type="ARBA" id="ARBA00023136"/>
    </source>
</evidence>
<evidence type="ECO:0000256" key="2">
    <source>
        <dbReference type="ARBA" id="ARBA00022475"/>
    </source>
</evidence>
<dbReference type="AlphaFoldDB" id="A0A1F8DQJ8"/>
<dbReference type="InterPro" id="IPR051311">
    <property type="entry name" value="DedA_domain"/>
</dbReference>
<dbReference type="Proteomes" id="UP000177029">
    <property type="component" value="Unassembled WGS sequence"/>
</dbReference>
<keyword evidence="2" id="KW-1003">Cell membrane</keyword>
<keyword evidence="3 6" id="KW-0812">Transmembrane</keyword>
<protein>
    <recommendedName>
        <fullName evidence="7">VTT domain-containing protein</fullName>
    </recommendedName>
</protein>
<dbReference type="PANTHER" id="PTHR42709:SF6">
    <property type="entry name" value="UNDECAPRENYL PHOSPHATE TRANSPORTER A"/>
    <property type="match status" value="1"/>
</dbReference>
<evidence type="ECO:0000256" key="4">
    <source>
        <dbReference type="ARBA" id="ARBA00022989"/>
    </source>
</evidence>
<keyword evidence="4 6" id="KW-1133">Transmembrane helix</keyword>
<accession>A0A1F8DQJ8</accession>
<feature type="transmembrane region" description="Helical" evidence="6">
    <location>
        <begin position="137"/>
        <end position="160"/>
    </location>
</feature>
<evidence type="ECO:0000313" key="9">
    <source>
        <dbReference type="Proteomes" id="UP000177029"/>
    </source>
</evidence>
<feature type="transmembrane region" description="Helical" evidence="6">
    <location>
        <begin position="172"/>
        <end position="191"/>
    </location>
</feature>
<dbReference type="Pfam" id="PF09335">
    <property type="entry name" value="VTT_dom"/>
    <property type="match status" value="1"/>
</dbReference>
<dbReference type="PANTHER" id="PTHR42709">
    <property type="entry name" value="ALKALINE PHOSPHATASE LIKE PROTEIN"/>
    <property type="match status" value="1"/>
</dbReference>
<reference evidence="8 9" key="1">
    <citation type="journal article" date="2016" name="Nat. Commun.">
        <title>Thousands of microbial genomes shed light on interconnected biogeochemical processes in an aquifer system.</title>
        <authorList>
            <person name="Anantharaman K."/>
            <person name="Brown C.T."/>
            <person name="Hug L.A."/>
            <person name="Sharon I."/>
            <person name="Castelle C.J."/>
            <person name="Probst A.J."/>
            <person name="Thomas B.C."/>
            <person name="Singh A."/>
            <person name="Wilkins M.J."/>
            <person name="Karaoz U."/>
            <person name="Brodie E.L."/>
            <person name="Williams K.H."/>
            <person name="Hubbard S.S."/>
            <person name="Banfield J.F."/>
        </authorList>
    </citation>
    <scope>NUCLEOTIDE SEQUENCE [LARGE SCALE GENOMIC DNA]</scope>
</reference>
<gene>
    <name evidence="8" type="ORF">A2755_01615</name>
</gene>
<proteinExistence type="predicted"/>
<comment type="subcellular location">
    <subcellularLocation>
        <location evidence="1">Cell membrane</location>
        <topology evidence="1">Multi-pass membrane protein</topology>
    </subcellularLocation>
</comment>
<feature type="transmembrane region" description="Helical" evidence="6">
    <location>
        <begin position="111"/>
        <end position="130"/>
    </location>
</feature>
<dbReference type="EMBL" id="MGIP01000014">
    <property type="protein sequence ID" value="OGM90884.1"/>
    <property type="molecule type" value="Genomic_DNA"/>
</dbReference>
<name>A0A1F8DQJ8_9BACT</name>
<evidence type="ECO:0000256" key="1">
    <source>
        <dbReference type="ARBA" id="ARBA00004651"/>
    </source>
</evidence>
<evidence type="ECO:0000259" key="7">
    <source>
        <dbReference type="Pfam" id="PF09335"/>
    </source>
</evidence>
<sequence>MSLIFSDPSFQGIVQFFVDHSYIIMFIVFVFEGPIALMAASFGASLGYFNIWIVIGLAILGDDAGDFLWFYIGYLGRNTIVKKFGRFFGVSEERIERLKSFLEKHPKKTVTFIKLSPVISVVGLMIVGSTHMSFKKFLYAITPIIIIKTAGFVLLGYFFGAAYNTILYYYKNVTYGILLVGLLIIATYIIFKRFEKRLAHKLEKNGV</sequence>
<dbReference type="InterPro" id="IPR032816">
    <property type="entry name" value="VTT_dom"/>
</dbReference>
<keyword evidence="5 6" id="KW-0472">Membrane</keyword>